<reference evidence="3" key="1">
    <citation type="submission" date="2016-06" db="UniProtKB">
        <authorList>
            <consortium name="WormBaseParasite"/>
        </authorList>
    </citation>
    <scope>IDENTIFICATION</scope>
</reference>
<dbReference type="EMBL" id="UYWY01020673">
    <property type="protein sequence ID" value="VDM42268.1"/>
    <property type="molecule type" value="Genomic_DNA"/>
</dbReference>
<keyword evidence="2" id="KW-1185">Reference proteome</keyword>
<protein>
    <submittedName>
        <fullName evidence="3">Nuclear receptor domain-containing protein</fullName>
    </submittedName>
</protein>
<sequence>MMRSTFVICYGDHLRRTQRTGGVMDARRARFEKATTQNAITRRSNRIIEIPPRDIKCCLACKRVQGLSEFVYYEDVLSKKASGRCVV</sequence>
<evidence type="ECO:0000313" key="1">
    <source>
        <dbReference type="EMBL" id="VDM42268.1"/>
    </source>
</evidence>
<dbReference type="WBParaSite" id="TCNE_0001094701-mRNA-1">
    <property type="protein sequence ID" value="TCNE_0001094701-mRNA-1"/>
    <property type="gene ID" value="TCNE_0001094701"/>
</dbReference>
<dbReference type="AlphaFoldDB" id="A0A183UR27"/>
<accession>A0A183UR27</accession>
<evidence type="ECO:0000313" key="3">
    <source>
        <dbReference type="WBParaSite" id="TCNE_0001094701-mRNA-1"/>
    </source>
</evidence>
<name>A0A183UR27_TOXCA</name>
<organism evidence="2 3">
    <name type="scientific">Toxocara canis</name>
    <name type="common">Canine roundworm</name>
    <dbReference type="NCBI Taxonomy" id="6265"/>
    <lineage>
        <taxon>Eukaryota</taxon>
        <taxon>Metazoa</taxon>
        <taxon>Ecdysozoa</taxon>
        <taxon>Nematoda</taxon>
        <taxon>Chromadorea</taxon>
        <taxon>Rhabditida</taxon>
        <taxon>Spirurina</taxon>
        <taxon>Ascaridomorpha</taxon>
        <taxon>Ascaridoidea</taxon>
        <taxon>Toxocaridae</taxon>
        <taxon>Toxocara</taxon>
    </lineage>
</organism>
<dbReference type="Proteomes" id="UP000050794">
    <property type="component" value="Unassembled WGS sequence"/>
</dbReference>
<reference evidence="1 2" key="2">
    <citation type="submission" date="2018-11" db="EMBL/GenBank/DDBJ databases">
        <authorList>
            <consortium name="Pathogen Informatics"/>
        </authorList>
    </citation>
    <scope>NUCLEOTIDE SEQUENCE [LARGE SCALE GENOMIC DNA]</scope>
</reference>
<gene>
    <name evidence="1" type="ORF">TCNE_LOCUS10947</name>
</gene>
<evidence type="ECO:0000313" key="2">
    <source>
        <dbReference type="Proteomes" id="UP000050794"/>
    </source>
</evidence>
<proteinExistence type="predicted"/>